<feature type="region of interest" description="Disordered" evidence="1">
    <location>
        <begin position="47"/>
        <end position="71"/>
    </location>
</feature>
<accession>A0A4U6XCM2</accession>
<evidence type="ECO:0000313" key="4">
    <source>
        <dbReference type="EMBL" id="TKW53501.1"/>
    </source>
</evidence>
<reference evidence="4 5" key="1">
    <citation type="journal article" date="2019" name="PLoS ONE">
        <title>Comparative genome analysis indicates high evolutionary potential of pathogenicity genes in Colletotrichum tanaceti.</title>
        <authorList>
            <person name="Lelwala R.V."/>
            <person name="Korhonen P.K."/>
            <person name="Young N.D."/>
            <person name="Scott J.B."/>
            <person name="Ades P.A."/>
            <person name="Gasser R.B."/>
            <person name="Taylor P.W.J."/>
        </authorList>
    </citation>
    <scope>NUCLEOTIDE SEQUENCE [LARGE SCALE GENOMIC DNA]</scope>
    <source>
        <strain evidence="4">BRIP57314</strain>
    </source>
</reference>
<dbReference type="EMBL" id="PJEX01000183">
    <property type="protein sequence ID" value="TKW53501.1"/>
    <property type="molecule type" value="Genomic_DNA"/>
</dbReference>
<protein>
    <submittedName>
        <fullName evidence="4">Uncharacterized protein</fullName>
    </submittedName>
</protein>
<evidence type="ECO:0000313" key="5">
    <source>
        <dbReference type="Proteomes" id="UP000310108"/>
    </source>
</evidence>
<keyword evidence="2" id="KW-1133">Transmembrane helix</keyword>
<feature type="chain" id="PRO_5020853459" evidence="3">
    <location>
        <begin position="22"/>
        <end position="150"/>
    </location>
</feature>
<comment type="caution">
    <text evidence="4">The sequence shown here is derived from an EMBL/GenBank/DDBJ whole genome shotgun (WGS) entry which is preliminary data.</text>
</comment>
<organism evidence="4 5">
    <name type="scientific">Colletotrichum tanaceti</name>
    <dbReference type="NCBI Taxonomy" id="1306861"/>
    <lineage>
        <taxon>Eukaryota</taxon>
        <taxon>Fungi</taxon>
        <taxon>Dikarya</taxon>
        <taxon>Ascomycota</taxon>
        <taxon>Pezizomycotina</taxon>
        <taxon>Sordariomycetes</taxon>
        <taxon>Hypocreomycetidae</taxon>
        <taxon>Glomerellales</taxon>
        <taxon>Glomerellaceae</taxon>
        <taxon>Colletotrichum</taxon>
        <taxon>Colletotrichum destructivum species complex</taxon>
    </lineage>
</organism>
<sequence>MLTRPSLVLATLLSTAVAVSAERSASGVTTEIDVDFDTQKHPFVYDLPTTSPDPPNQKDDVPAEALEGTRHDINNGAVVARTETTIITTTTTTTTTQQSSAGRRRARPPGPEAAAGYRGLLLTTILVCLVAFGIGTVLGWIWPDGLRSEW</sequence>
<dbReference type="Proteomes" id="UP000310108">
    <property type="component" value="Unassembled WGS sequence"/>
</dbReference>
<gene>
    <name evidence="4" type="ORF">CTA1_12403</name>
</gene>
<feature type="region of interest" description="Disordered" evidence="1">
    <location>
        <begin position="91"/>
        <end position="112"/>
    </location>
</feature>
<keyword evidence="2" id="KW-0812">Transmembrane</keyword>
<feature type="compositionally biased region" description="Basic and acidic residues" evidence="1">
    <location>
        <begin position="56"/>
        <end position="71"/>
    </location>
</feature>
<feature type="transmembrane region" description="Helical" evidence="2">
    <location>
        <begin position="120"/>
        <end position="142"/>
    </location>
</feature>
<evidence type="ECO:0000256" key="3">
    <source>
        <dbReference type="SAM" id="SignalP"/>
    </source>
</evidence>
<keyword evidence="3" id="KW-0732">Signal</keyword>
<proteinExistence type="predicted"/>
<feature type="signal peptide" evidence="3">
    <location>
        <begin position="1"/>
        <end position="21"/>
    </location>
</feature>
<evidence type="ECO:0000256" key="1">
    <source>
        <dbReference type="SAM" id="MobiDB-lite"/>
    </source>
</evidence>
<evidence type="ECO:0000256" key="2">
    <source>
        <dbReference type="SAM" id="Phobius"/>
    </source>
</evidence>
<name>A0A4U6XCM2_9PEZI</name>
<keyword evidence="5" id="KW-1185">Reference proteome</keyword>
<dbReference type="AlphaFoldDB" id="A0A4U6XCM2"/>
<keyword evidence="2" id="KW-0472">Membrane</keyword>